<feature type="domain" description="Alkyl sulfatase C-terminal" evidence="1">
    <location>
        <begin position="5"/>
        <end position="87"/>
    </location>
</feature>
<evidence type="ECO:0000313" key="2">
    <source>
        <dbReference type="EMBL" id="MEX3737920.1"/>
    </source>
</evidence>
<comment type="caution">
    <text evidence="2">The sequence shown here is derived from an EMBL/GenBank/DDBJ whole genome shotgun (WGS) entry which is preliminary data.</text>
</comment>
<dbReference type="InterPro" id="IPR052195">
    <property type="entry name" value="Bact_Alkyl/Aryl-Sulfatase"/>
</dbReference>
<gene>
    <name evidence="2" type="ORF">ABFW12_06690</name>
</gene>
<dbReference type="Gene3D" id="3.30.1050.10">
    <property type="entry name" value="SCP2 sterol-binding domain"/>
    <property type="match status" value="1"/>
</dbReference>
<dbReference type="Proteomes" id="UP001558474">
    <property type="component" value="Unassembled WGS sequence"/>
</dbReference>
<name>A0ABV3VAU4_9MYCO</name>
<dbReference type="PANTHER" id="PTHR43223:SF1">
    <property type="entry name" value="ALKYL_ARYL-SULFATASE BDS1"/>
    <property type="match status" value="1"/>
</dbReference>
<evidence type="ECO:0000259" key="1">
    <source>
        <dbReference type="Pfam" id="PF14864"/>
    </source>
</evidence>
<sequence>MESCDLKQDYTLFVENGVLNYAPSKIGDANASLTLSKATMNEIQMGKLKLDDGINQNKVKVDGNRDSVSEFIGLMDTFPFWFNIVTP</sequence>
<dbReference type="InterPro" id="IPR036527">
    <property type="entry name" value="SCP2_sterol-bd_dom_sf"/>
</dbReference>
<dbReference type="PANTHER" id="PTHR43223">
    <property type="entry name" value="ALKYL/ARYL-SULFATASE"/>
    <property type="match status" value="1"/>
</dbReference>
<dbReference type="RefSeq" id="WP_368572656.1">
    <property type="nucleotide sequence ID" value="NZ_JBDLOU010000010.1"/>
</dbReference>
<organism evidence="2 3">
    <name type="scientific">Mycolicibacterium porcinum</name>
    <dbReference type="NCBI Taxonomy" id="39693"/>
    <lineage>
        <taxon>Bacteria</taxon>
        <taxon>Bacillati</taxon>
        <taxon>Actinomycetota</taxon>
        <taxon>Actinomycetes</taxon>
        <taxon>Mycobacteriales</taxon>
        <taxon>Mycobacteriaceae</taxon>
        <taxon>Mycolicibacterium</taxon>
    </lineage>
</organism>
<keyword evidence="3" id="KW-1185">Reference proteome</keyword>
<protein>
    <submittedName>
        <fullName evidence="2">Alkyl sulfatase C-terminal domain-containing protein</fullName>
    </submittedName>
</protein>
<proteinExistence type="predicted"/>
<dbReference type="SUPFAM" id="SSF55718">
    <property type="entry name" value="SCP-like"/>
    <property type="match status" value="1"/>
</dbReference>
<accession>A0ABV3VAU4</accession>
<dbReference type="EMBL" id="JBDLOU010000010">
    <property type="protein sequence ID" value="MEX3737920.1"/>
    <property type="molecule type" value="Genomic_DNA"/>
</dbReference>
<reference evidence="2 3" key="1">
    <citation type="submission" date="2024-04" db="EMBL/GenBank/DDBJ databases">
        <title>Genomic Markers of Mycobacteria.</title>
        <authorList>
            <person name="Soliman M.S."/>
            <person name="Elkholy A."/>
            <person name="Soliman N.S."/>
            <person name="Abbas A."/>
            <person name="Khayrat S."/>
            <person name="Shawky S."/>
        </authorList>
    </citation>
    <scope>NUCLEOTIDE SEQUENCE [LARGE SCALE GENOMIC DNA]</scope>
    <source>
        <strain evidence="2 3">Egy-CU-AM5</strain>
    </source>
</reference>
<dbReference type="Pfam" id="PF14864">
    <property type="entry name" value="Alkyl_sulf_C"/>
    <property type="match status" value="1"/>
</dbReference>
<dbReference type="InterPro" id="IPR029229">
    <property type="entry name" value="Alkyl_sulf_C"/>
</dbReference>
<evidence type="ECO:0000313" key="3">
    <source>
        <dbReference type="Proteomes" id="UP001558474"/>
    </source>
</evidence>